<organism evidence="2 3">
    <name type="scientific">Bionectria ochroleuca</name>
    <name type="common">Gliocladium roseum</name>
    <dbReference type="NCBI Taxonomy" id="29856"/>
    <lineage>
        <taxon>Eukaryota</taxon>
        <taxon>Fungi</taxon>
        <taxon>Dikarya</taxon>
        <taxon>Ascomycota</taxon>
        <taxon>Pezizomycotina</taxon>
        <taxon>Sordariomycetes</taxon>
        <taxon>Hypocreomycetidae</taxon>
        <taxon>Hypocreales</taxon>
        <taxon>Bionectriaceae</taxon>
        <taxon>Clonostachys</taxon>
    </lineage>
</organism>
<sequence>MRVKSLLAGFLPVLLILGTSEATYTLSEEEEDHRPEPSKDFKSYAAKVMKYHENDDGTVYWKGHKDGVAKPTDDDMRLHRNEAYTHMRSENAMKQWKGQGDPSVAAAHWYPSKESEDVGSLVFTTSGRTLERRTGCMQIAQKWRISGVLKETLKAPSFR</sequence>
<accession>A0ABY6UL60</accession>
<protein>
    <recommendedName>
        <fullName evidence="4">SCP domain-containing protein</fullName>
    </recommendedName>
</protein>
<evidence type="ECO:0000313" key="3">
    <source>
        <dbReference type="Proteomes" id="UP000766486"/>
    </source>
</evidence>
<evidence type="ECO:0000256" key="1">
    <source>
        <dbReference type="SAM" id="SignalP"/>
    </source>
</evidence>
<dbReference type="Proteomes" id="UP000766486">
    <property type="component" value="Unassembled WGS sequence"/>
</dbReference>
<evidence type="ECO:0000313" key="2">
    <source>
        <dbReference type="EMBL" id="VUC32035.1"/>
    </source>
</evidence>
<gene>
    <name evidence="2" type="ORF">CLO192961_LOCUS319605</name>
</gene>
<proteinExistence type="predicted"/>
<name>A0ABY6UL60_BIOOC</name>
<feature type="signal peptide" evidence="1">
    <location>
        <begin position="1"/>
        <end position="22"/>
    </location>
</feature>
<evidence type="ECO:0008006" key="4">
    <source>
        <dbReference type="Google" id="ProtNLM"/>
    </source>
</evidence>
<keyword evidence="3" id="KW-1185">Reference proteome</keyword>
<comment type="caution">
    <text evidence="2">The sequence shown here is derived from an EMBL/GenBank/DDBJ whole genome shotgun (WGS) entry which is preliminary data.</text>
</comment>
<dbReference type="EMBL" id="CABFNS010000839">
    <property type="protein sequence ID" value="VUC32035.1"/>
    <property type="molecule type" value="Genomic_DNA"/>
</dbReference>
<keyword evidence="1" id="KW-0732">Signal</keyword>
<reference evidence="2 3" key="1">
    <citation type="submission" date="2019-06" db="EMBL/GenBank/DDBJ databases">
        <authorList>
            <person name="Broberg M."/>
        </authorList>
    </citation>
    <scope>NUCLEOTIDE SEQUENCE [LARGE SCALE GENOMIC DNA]</scope>
</reference>
<feature type="chain" id="PRO_5046289639" description="SCP domain-containing protein" evidence="1">
    <location>
        <begin position="23"/>
        <end position="159"/>
    </location>
</feature>